<dbReference type="EC" id="3.2.1.164" evidence="3"/>
<dbReference type="GO" id="GO:0004553">
    <property type="term" value="F:hydrolase activity, hydrolyzing O-glycosyl compounds"/>
    <property type="evidence" value="ECO:0007669"/>
    <property type="project" value="InterPro"/>
</dbReference>
<dbReference type="EMBL" id="JADOUF010000001">
    <property type="protein sequence ID" value="MBG6135846.1"/>
    <property type="molecule type" value="Genomic_DNA"/>
</dbReference>
<dbReference type="Proteomes" id="UP000622552">
    <property type="component" value="Unassembled WGS sequence"/>
</dbReference>
<name>A0A8J7KJT8_9ACTN</name>
<evidence type="ECO:0000256" key="1">
    <source>
        <dbReference type="SAM" id="SignalP"/>
    </source>
</evidence>
<dbReference type="RefSeq" id="WP_197002903.1">
    <property type="nucleotide sequence ID" value="NZ_BONS01000002.1"/>
</dbReference>
<gene>
    <name evidence="3" type="ORF">IW245_002040</name>
</gene>
<keyword evidence="4" id="KW-1185">Reference proteome</keyword>
<dbReference type="Gene3D" id="3.20.20.80">
    <property type="entry name" value="Glycosidases"/>
    <property type="match status" value="1"/>
</dbReference>
<dbReference type="InterPro" id="IPR017853">
    <property type="entry name" value="GH"/>
</dbReference>
<evidence type="ECO:0000259" key="2">
    <source>
        <dbReference type="Pfam" id="PF14587"/>
    </source>
</evidence>
<organism evidence="3 4">
    <name type="scientific">Longispora fulva</name>
    <dbReference type="NCBI Taxonomy" id="619741"/>
    <lineage>
        <taxon>Bacteria</taxon>
        <taxon>Bacillati</taxon>
        <taxon>Actinomycetota</taxon>
        <taxon>Actinomycetes</taxon>
        <taxon>Micromonosporales</taxon>
        <taxon>Micromonosporaceae</taxon>
        <taxon>Longispora</taxon>
    </lineage>
</organism>
<keyword evidence="3" id="KW-0378">Hydrolase</keyword>
<keyword evidence="3" id="KW-0326">Glycosidase</keyword>
<dbReference type="InterPro" id="IPR039743">
    <property type="entry name" value="6GAL/EXGAL"/>
</dbReference>
<accession>A0A8J7KJT8</accession>
<dbReference type="PANTHER" id="PTHR42767:SF1">
    <property type="entry name" value="ENDO-BETA-1,6-GALACTANASE-LIKE DOMAIN-CONTAINING PROTEIN"/>
    <property type="match status" value="1"/>
</dbReference>
<dbReference type="Pfam" id="PF14587">
    <property type="entry name" value="Glyco_hydr_30_2"/>
    <property type="match status" value="1"/>
</dbReference>
<evidence type="ECO:0000313" key="3">
    <source>
        <dbReference type="EMBL" id="MBG6135846.1"/>
    </source>
</evidence>
<reference evidence="3" key="1">
    <citation type="submission" date="2020-11" db="EMBL/GenBank/DDBJ databases">
        <title>Sequencing the genomes of 1000 actinobacteria strains.</title>
        <authorList>
            <person name="Klenk H.-P."/>
        </authorList>
    </citation>
    <scope>NUCLEOTIDE SEQUENCE</scope>
    <source>
        <strain evidence="3">DSM 45356</strain>
    </source>
</reference>
<feature type="chain" id="PRO_5035283300" evidence="1">
    <location>
        <begin position="31"/>
        <end position="489"/>
    </location>
</feature>
<proteinExistence type="predicted"/>
<dbReference type="PANTHER" id="PTHR42767">
    <property type="entry name" value="ENDO-BETA-1,6-GALACTANASE"/>
    <property type="match status" value="1"/>
</dbReference>
<comment type="caution">
    <text evidence="3">The sequence shown here is derived from an EMBL/GenBank/DDBJ whole genome shotgun (WGS) entry which is preliminary data.</text>
</comment>
<feature type="domain" description="Endo-beta-1,6-galactanase-like" evidence="2">
    <location>
        <begin position="35"/>
        <end position="256"/>
    </location>
</feature>
<dbReference type="InterPro" id="IPR039514">
    <property type="entry name" value="6GAL-like"/>
</dbReference>
<sequence>MRRRTALRALLAVPAGAVAGSVLLGGPAHAAVATIDPRSNWGTWEGWGTSLAWWAKAFGHDTTLADLFFTRDQVRYRGEDLPGLGLNIVRYNAGACTDRPIGSRPAPGIGGFKQIEGYQLDWYSADPSSASWNWYADSFQRDMMWLARDRGANTFELFSNSPMWWMTRNDDPFGAADGGENLQDQNYGRHAAYLATIARYAHDHWGVDFTSVQPVNEPDGAWGGSWGHGQEGCHFERGSQARLVNELRTQLDQRDLWWMKVAGMDAWGYDDARATFGSFDAGTRAKVGRINTHGYQGLGGRRDLLYTAAQAAGKGIWNTEYGDGDGSGMAMSDVINCDLRWLHPTGWVYWQVVDGWWGMVGIDGFGQPGMTPGAVATKYFVMAQYSRHIRPGMRILDSGDPNTVAAYDPARRTLVIVATNHDTGQWLDYDLSRFTRPGSDGALVGRWCTNTGGGDRYTYHADTTLHGSRFWSWFNPRTVQTFEVSNVDL</sequence>
<feature type="signal peptide" evidence="1">
    <location>
        <begin position="1"/>
        <end position="30"/>
    </location>
</feature>
<evidence type="ECO:0000313" key="4">
    <source>
        <dbReference type="Proteomes" id="UP000622552"/>
    </source>
</evidence>
<dbReference type="AlphaFoldDB" id="A0A8J7KJT8"/>
<keyword evidence="1" id="KW-0732">Signal</keyword>
<protein>
    <submittedName>
        <fullName evidence="3">Galactan endo-1,6-beta-galactosidase</fullName>
        <ecNumber evidence="3">3.2.1.164</ecNumber>
    </submittedName>
</protein>
<dbReference type="SUPFAM" id="SSF51445">
    <property type="entry name" value="(Trans)glycosidases"/>
    <property type="match status" value="1"/>
</dbReference>